<gene>
    <name evidence="2" type="ORF">DPX39_040082200</name>
</gene>
<proteinExistence type="predicted"/>
<organism evidence="2">
    <name type="scientific">Trypanosoma brucei equiperdum</name>
    <dbReference type="NCBI Taxonomy" id="630700"/>
    <lineage>
        <taxon>Eukaryota</taxon>
        <taxon>Discoba</taxon>
        <taxon>Euglenozoa</taxon>
        <taxon>Kinetoplastea</taxon>
        <taxon>Metakinetoplastina</taxon>
        <taxon>Trypanosomatida</taxon>
        <taxon>Trypanosomatidae</taxon>
        <taxon>Trypanosoma</taxon>
    </lineage>
</organism>
<name>A0A3L6L8U6_9TRYP</name>
<feature type="compositionally biased region" description="Low complexity" evidence="1">
    <location>
        <begin position="271"/>
        <end position="287"/>
    </location>
</feature>
<feature type="compositionally biased region" description="Basic and acidic residues" evidence="1">
    <location>
        <begin position="322"/>
        <end position="338"/>
    </location>
</feature>
<feature type="compositionally biased region" description="Polar residues" evidence="1">
    <location>
        <begin position="75"/>
        <end position="89"/>
    </location>
</feature>
<feature type="region of interest" description="Disordered" evidence="1">
    <location>
        <begin position="29"/>
        <end position="106"/>
    </location>
</feature>
<dbReference type="AlphaFoldDB" id="A0A3L6L8U6"/>
<comment type="caution">
    <text evidence="2">The sequence shown here is derived from an EMBL/GenBank/DDBJ whole genome shotgun (WGS) entry which is preliminary data.</text>
</comment>
<feature type="compositionally biased region" description="Low complexity" evidence="1">
    <location>
        <begin position="30"/>
        <end position="41"/>
    </location>
</feature>
<protein>
    <submittedName>
        <fullName evidence="2">Uncharacterized protein</fullName>
    </submittedName>
</protein>
<feature type="region of interest" description="Disordered" evidence="1">
    <location>
        <begin position="322"/>
        <end position="374"/>
    </location>
</feature>
<accession>A0A3L6L8U6</accession>
<feature type="region of interest" description="Disordered" evidence="1">
    <location>
        <begin position="264"/>
        <end position="308"/>
    </location>
</feature>
<evidence type="ECO:0000256" key="1">
    <source>
        <dbReference type="SAM" id="MobiDB-lite"/>
    </source>
</evidence>
<reference evidence="2" key="1">
    <citation type="submission" date="2018-09" db="EMBL/GenBank/DDBJ databases">
        <title>whole genome sequence of T. equiperdum IVM-t1 strain.</title>
        <authorList>
            <person name="Suganuma K."/>
        </authorList>
    </citation>
    <scope>NUCLEOTIDE SEQUENCE [LARGE SCALE GENOMIC DNA]</scope>
    <source>
        <strain evidence="2">IVM-t1</strain>
    </source>
</reference>
<dbReference type="EMBL" id="QSBY01000004">
    <property type="protein sequence ID" value="RHW73113.1"/>
    <property type="molecule type" value="Genomic_DNA"/>
</dbReference>
<sequence length="374" mass="41387">MFRKTLLFLFEKDGPTSIRRAVMAKARPHIGSGSTSNATSSIGGGASTSVMRGDVLPRRNGFIGSEPRSIIDRISSPNGSGVPSTSSRRSALLPSEREEGKASGDASDDNYKFLLSHIDSKIAALKRRVPAVLDQRKNAEGSQNRRIRDLFECIERPWLLLASIPPPQLPNKALDVFAKEFYTRQNGTSTSGWEEDAIFLSTCKRNWRVLTTLQRKPYEIAARRNEQTRKELKKKMSNGCSYFEKLCEQTKEWTAEMVRDEMRKAVSAKTRSSPVVSKSRASSVAKKPVARRQGANKTEPKAAASKKEDKIVEVLKFEPVAKKEPKGVAGRAARERPLKGQIKKTAKGKAPVVAKKGKTSPRPVAAKLKKVKKK</sequence>
<evidence type="ECO:0000313" key="2">
    <source>
        <dbReference type="EMBL" id="RHW73113.1"/>
    </source>
</evidence>
<dbReference type="Proteomes" id="UP000266743">
    <property type="component" value="Chromosome 4"/>
</dbReference>